<gene>
    <name evidence="1" type="ORF">BCCH1_49040</name>
</gene>
<sequence>MATPAMTVDQSSVPHYVVLLNGWRPYVLNVDRIVIRREASRLLLAFARSHGKLEGIDGVEWNKFSDAQDLSVPERREARFYALVMGAETKHQLRLLANL</sequence>
<organism evidence="1">
    <name type="scientific">Burkholderia contaminans</name>
    <dbReference type="NCBI Taxonomy" id="488447"/>
    <lineage>
        <taxon>Bacteria</taxon>
        <taxon>Pseudomonadati</taxon>
        <taxon>Pseudomonadota</taxon>
        <taxon>Betaproteobacteria</taxon>
        <taxon>Burkholderiales</taxon>
        <taxon>Burkholderiaceae</taxon>
        <taxon>Burkholderia</taxon>
        <taxon>Burkholderia cepacia complex</taxon>
    </lineage>
</organism>
<proteinExistence type="predicted"/>
<dbReference type="EMBL" id="AP018358">
    <property type="protein sequence ID" value="BBA42429.1"/>
    <property type="molecule type" value="Genomic_DNA"/>
</dbReference>
<name>A0A250LF01_9BURK</name>
<evidence type="ECO:0000313" key="1">
    <source>
        <dbReference type="EMBL" id="BBA42429.1"/>
    </source>
</evidence>
<accession>A0A250LF01</accession>
<reference evidence="1" key="1">
    <citation type="journal article" date="2016" name="Biosci. Biotechnol. Biochem.">
        <title>Bioconversion of AHX to AOH by resting cells of Burkholderia contaminans CH-1.</title>
        <authorList>
            <person name="Choi J.H."/>
            <person name="Kikuchi A."/>
            <person name="Pumkaeo P."/>
            <person name="Hirai H."/>
            <person name="Tokuyama S."/>
            <person name="Kawagishi H."/>
        </authorList>
    </citation>
    <scope>NUCLEOTIDE SEQUENCE</scope>
    <source>
        <strain evidence="1">CH-1</strain>
    </source>
</reference>
<protein>
    <submittedName>
        <fullName evidence="1">Uncharacterized protein</fullName>
    </submittedName>
</protein>
<dbReference type="AlphaFoldDB" id="A0A250LF01"/>
<reference evidence="1" key="2">
    <citation type="journal article" date="2017" name="Genome Announc.">
        <title>High-Quality Draft Genome Sequence of Burkholderia contaminans CH-1, a Gram-Negative Bacterium That Metabolizes 2-Azahypoxanthine, a Plant Growth-Regulating Compound.</title>
        <authorList>
            <person name="Choi J.-H."/>
            <person name="Sugiura H."/>
            <person name="Moriuchi R."/>
            <person name="Kawagishi H."/>
            <person name="Dohra H."/>
        </authorList>
    </citation>
    <scope>NUCLEOTIDE SEQUENCE</scope>
    <source>
        <strain evidence="1">CH-1</strain>
    </source>
</reference>